<dbReference type="OrthoDB" id="9768885at2"/>
<accession>A0A1L6MUT9</accession>
<dbReference type="InterPro" id="IPR036458">
    <property type="entry name" value="Na:dicarbo_symporter_sf"/>
</dbReference>
<evidence type="ECO:0000256" key="5">
    <source>
        <dbReference type="ARBA" id="ARBA00023136"/>
    </source>
</evidence>
<protein>
    <recommendedName>
        <fullName evidence="9">Transporter</fullName>
    </recommendedName>
</protein>
<evidence type="ECO:0000256" key="2">
    <source>
        <dbReference type="ARBA" id="ARBA00022448"/>
    </source>
</evidence>
<reference evidence="7 8" key="1">
    <citation type="submission" date="2016-08" db="EMBL/GenBank/DDBJ databases">
        <title>Identification and validation of antigenic proteins from Pajaroellobacter abortibovis using de-novo genome sequence assembly and reverse vaccinology.</title>
        <authorList>
            <person name="Welly B.T."/>
            <person name="Miller M.R."/>
            <person name="Stott J.L."/>
            <person name="Blanchard M.T."/>
            <person name="Islas-Trejo A.D."/>
            <person name="O'Rourke S.M."/>
            <person name="Young A.E."/>
            <person name="Medrano J.F."/>
            <person name="Van Eenennaam A.L."/>
        </authorList>
    </citation>
    <scope>NUCLEOTIDE SEQUENCE [LARGE SCALE GENOMIC DNA]</scope>
    <source>
        <strain evidence="7 8">BTF92-0548A/99-0131</strain>
    </source>
</reference>
<dbReference type="AlphaFoldDB" id="A0A1L6MUT9"/>
<keyword evidence="8" id="KW-1185">Reference proteome</keyword>
<keyword evidence="3 6" id="KW-0812">Transmembrane</keyword>
<evidence type="ECO:0000256" key="6">
    <source>
        <dbReference type="SAM" id="Phobius"/>
    </source>
</evidence>
<gene>
    <name evidence="7" type="ORF">BCY86_00210</name>
</gene>
<evidence type="ECO:0000313" key="7">
    <source>
        <dbReference type="EMBL" id="APR99269.1"/>
    </source>
</evidence>
<name>A0A1L6MUT9_9BACT</name>
<evidence type="ECO:0000256" key="1">
    <source>
        <dbReference type="ARBA" id="ARBA00004141"/>
    </source>
</evidence>
<feature type="transmembrane region" description="Helical" evidence="6">
    <location>
        <begin position="261"/>
        <end position="284"/>
    </location>
</feature>
<feature type="transmembrane region" description="Helical" evidence="6">
    <location>
        <begin position="229"/>
        <end position="249"/>
    </location>
</feature>
<evidence type="ECO:0008006" key="9">
    <source>
        <dbReference type="Google" id="ProtNLM"/>
    </source>
</evidence>
<keyword evidence="4 6" id="KW-1133">Transmembrane helix</keyword>
<dbReference type="InterPro" id="IPR001991">
    <property type="entry name" value="Na-dicarboxylate_symporter"/>
</dbReference>
<dbReference type="GO" id="GO:0032329">
    <property type="term" value="P:serine transport"/>
    <property type="evidence" value="ECO:0007669"/>
    <property type="project" value="TreeGrafter"/>
</dbReference>
<dbReference type="Gene3D" id="1.10.3860.10">
    <property type="entry name" value="Sodium:dicarboxylate symporter"/>
    <property type="match status" value="1"/>
</dbReference>
<dbReference type="Pfam" id="PF00375">
    <property type="entry name" value="SDF"/>
    <property type="match status" value="1"/>
</dbReference>
<feature type="transmembrane region" description="Helical" evidence="6">
    <location>
        <begin position="187"/>
        <end position="209"/>
    </location>
</feature>
<evidence type="ECO:0000256" key="4">
    <source>
        <dbReference type="ARBA" id="ARBA00022989"/>
    </source>
</evidence>
<dbReference type="EMBL" id="CP016908">
    <property type="protein sequence ID" value="APR99269.1"/>
    <property type="molecule type" value="Genomic_DNA"/>
</dbReference>
<dbReference type="PANTHER" id="PTHR42865:SF8">
    <property type="entry name" value="SERINE_THREONINE TRANSPORTER SSTT"/>
    <property type="match status" value="1"/>
</dbReference>
<comment type="subcellular location">
    <subcellularLocation>
        <location evidence="1">Membrane</location>
        <topology evidence="1">Multi-pass membrane protein</topology>
    </subcellularLocation>
</comment>
<keyword evidence="5 6" id="KW-0472">Membrane</keyword>
<feature type="transmembrane region" description="Helical" evidence="6">
    <location>
        <begin position="64"/>
        <end position="86"/>
    </location>
</feature>
<feature type="transmembrane region" description="Helical" evidence="6">
    <location>
        <begin position="28"/>
        <end position="52"/>
    </location>
</feature>
<dbReference type="GO" id="GO:0005886">
    <property type="term" value="C:plasma membrane"/>
    <property type="evidence" value="ECO:0007669"/>
    <property type="project" value="TreeGrafter"/>
</dbReference>
<dbReference type="GO" id="GO:0005295">
    <property type="term" value="F:neutral L-amino acid:sodium symporter activity"/>
    <property type="evidence" value="ECO:0007669"/>
    <property type="project" value="TreeGrafter"/>
</dbReference>
<proteinExistence type="predicted"/>
<dbReference type="KEGG" id="pabo:BCY86_00210"/>
<organism evidence="7 8">
    <name type="scientific">Pajaroellobacter abortibovis</name>
    <dbReference type="NCBI Taxonomy" id="1882918"/>
    <lineage>
        <taxon>Bacteria</taxon>
        <taxon>Pseudomonadati</taxon>
        <taxon>Myxococcota</taxon>
        <taxon>Polyangia</taxon>
        <taxon>Polyangiales</taxon>
        <taxon>Polyangiaceae</taxon>
    </lineage>
</organism>
<feature type="transmembrane region" description="Helical" evidence="6">
    <location>
        <begin position="152"/>
        <end position="175"/>
    </location>
</feature>
<evidence type="ECO:0000256" key="3">
    <source>
        <dbReference type="ARBA" id="ARBA00022692"/>
    </source>
</evidence>
<dbReference type="STRING" id="1882918.BCY86_00210"/>
<dbReference type="Proteomes" id="UP000185544">
    <property type="component" value="Chromosome"/>
</dbReference>
<dbReference type="PANTHER" id="PTHR42865">
    <property type="entry name" value="PROTON/GLUTAMATE-ASPARTATE SYMPORTER"/>
    <property type="match status" value="1"/>
</dbReference>
<feature type="transmembrane region" description="Helical" evidence="6">
    <location>
        <begin position="304"/>
        <end position="328"/>
    </location>
</feature>
<sequence>MPLVLLILIASVSLLGNALPLALQSTFYAISLTIKSLILFLLPIIISGLIFNTAIQISHNTTKWILGLILLVFCSNFFSTFLSHYVGSFVYHFDSKTRLPEISSHLVPRWTFEILPFVSNDKALLSGLVAGILMGRCYPSKVDILAHQLKKIVSFLLSWTTYLIPLFVIGFIIKLQSDRVMTIILKDYTLIFGIIVIAQYGYILAWYFIASRGSQKEFALSIKNMLPAAITGLSTMSSAAAMPLTILGTEKNSRKPQLAQAIITSTVNIHLIGDCFAIPILAYAVMKSYGMSEPSLSTYLVFSLYFVLAKFSVAAIPGGGILVMLPILQTYFSFHAEMLSLITALYTLLDPVITCANILGNGAFAINIDRFLANQKLTSH</sequence>
<dbReference type="SUPFAM" id="SSF118215">
    <property type="entry name" value="Proton glutamate symport protein"/>
    <property type="match status" value="1"/>
</dbReference>
<evidence type="ECO:0000313" key="8">
    <source>
        <dbReference type="Proteomes" id="UP000185544"/>
    </source>
</evidence>
<keyword evidence="2" id="KW-0813">Transport</keyword>